<dbReference type="PANTHER" id="PTHR11010:SF117">
    <property type="entry name" value="SERINE PROTEASE 16"/>
    <property type="match status" value="1"/>
</dbReference>
<dbReference type="Pfam" id="PF05577">
    <property type="entry name" value="Peptidase_S28"/>
    <property type="match status" value="1"/>
</dbReference>
<organism evidence="6 7">
    <name type="scientific">Ignelater luminosus</name>
    <name type="common">Cucubano</name>
    <name type="synonym">Pyrophorus luminosus</name>
    <dbReference type="NCBI Taxonomy" id="2038154"/>
    <lineage>
        <taxon>Eukaryota</taxon>
        <taxon>Metazoa</taxon>
        <taxon>Ecdysozoa</taxon>
        <taxon>Arthropoda</taxon>
        <taxon>Hexapoda</taxon>
        <taxon>Insecta</taxon>
        <taxon>Pterygota</taxon>
        <taxon>Neoptera</taxon>
        <taxon>Endopterygota</taxon>
        <taxon>Coleoptera</taxon>
        <taxon>Polyphaga</taxon>
        <taxon>Elateriformia</taxon>
        <taxon>Elateroidea</taxon>
        <taxon>Elateridae</taxon>
        <taxon>Agrypninae</taxon>
        <taxon>Pyrophorini</taxon>
        <taxon>Ignelater</taxon>
    </lineage>
</organism>
<keyword evidence="5" id="KW-0325">Glycoprotein</keyword>
<evidence type="ECO:0000313" key="6">
    <source>
        <dbReference type="EMBL" id="KAF2886780.1"/>
    </source>
</evidence>
<keyword evidence="3" id="KW-0732">Signal</keyword>
<dbReference type="Proteomes" id="UP000801492">
    <property type="component" value="Unassembled WGS sequence"/>
</dbReference>
<dbReference type="GO" id="GO:0006508">
    <property type="term" value="P:proteolysis"/>
    <property type="evidence" value="ECO:0007669"/>
    <property type="project" value="UniProtKB-KW"/>
</dbReference>
<proteinExistence type="inferred from homology"/>
<evidence type="ECO:0000256" key="4">
    <source>
        <dbReference type="ARBA" id="ARBA00022801"/>
    </source>
</evidence>
<evidence type="ECO:0000313" key="7">
    <source>
        <dbReference type="Proteomes" id="UP000801492"/>
    </source>
</evidence>
<dbReference type="PANTHER" id="PTHR11010">
    <property type="entry name" value="PROTEASE S28 PRO-X CARBOXYPEPTIDASE-RELATED"/>
    <property type="match status" value="1"/>
</dbReference>
<keyword evidence="2" id="KW-0645">Protease</keyword>
<dbReference type="InterPro" id="IPR029058">
    <property type="entry name" value="AB_hydrolase_fold"/>
</dbReference>
<dbReference type="OrthoDB" id="6744928at2759"/>
<dbReference type="AlphaFoldDB" id="A0A8K0CN63"/>
<evidence type="ECO:0000256" key="2">
    <source>
        <dbReference type="ARBA" id="ARBA00022670"/>
    </source>
</evidence>
<sequence length="139" mass="15496">RYFVNSEYHSGNGPAFLFIGGEGMLNQYWTNGGAWIEFAKKYKALCFAVEHRFYGKSQPTGDTTIQSLQYLSSKQALADLRYFMQNMNSKHRLNANTKWIAFGGSYAGNLAAWLRLKSPDLVHGAVASSAPVLAKLDFS</sequence>
<keyword evidence="7" id="KW-1185">Reference proteome</keyword>
<dbReference type="InterPro" id="IPR008758">
    <property type="entry name" value="Peptidase_S28"/>
</dbReference>
<evidence type="ECO:0000256" key="5">
    <source>
        <dbReference type="ARBA" id="ARBA00023180"/>
    </source>
</evidence>
<keyword evidence="4" id="KW-0378">Hydrolase</keyword>
<dbReference type="GO" id="GO:0070008">
    <property type="term" value="F:serine-type exopeptidase activity"/>
    <property type="evidence" value="ECO:0007669"/>
    <property type="project" value="InterPro"/>
</dbReference>
<evidence type="ECO:0000256" key="3">
    <source>
        <dbReference type="ARBA" id="ARBA00022729"/>
    </source>
</evidence>
<reference evidence="6" key="1">
    <citation type="submission" date="2019-08" db="EMBL/GenBank/DDBJ databases">
        <title>The genome of the North American firefly Photinus pyralis.</title>
        <authorList>
            <consortium name="Photinus pyralis genome working group"/>
            <person name="Fallon T.R."/>
            <person name="Sander Lower S.E."/>
            <person name="Weng J.-K."/>
        </authorList>
    </citation>
    <scope>NUCLEOTIDE SEQUENCE</scope>
    <source>
        <strain evidence="6">TRF0915ILg1</strain>
        <tissue evidence="6">Whole body</tissue>
    </source>
</reference>
<accession>A0A8K0CN63</accession>
<name>A0A8K0CN63_IGNLU</name>
<dbReference type="EMBL" id="VTPC01086437">
    <property type="protein sequence ID" value="KAF2886780.1"/>
    <property type="molecule type" value="Genomic_DNA"/>
</dbReference>
<feature type="non-terminal residue" evidence="6">
    <location>
        <position position="1"/>
    </location>
</feature>
<gene>
    <name evidence="6" type="ORF">ILUMI_19393</name>
</gene>
<comment type="similarity">
    <text evidence="1">Belongs to the peptidase S28 family.</text>
</comment>
<dbReference type="GO" id="GO:0008239">
    <property type="term" value="F:dipeptidyl-peptidase activity"/>
    <property type="evidence" value="ECO:0007669"/>
    <property type="project" value="TreeGrafter"/>
</dbReference>
<feature type="non-terminal residue" evidence="6">
    <location>
        <position position="139"/>
    </location>
</feature>
<dbReference type="SUPFAM" id="SSF53474">
    <property type="entry name" value="alpha/beta-Hydrolases"/>
    <property type="match status" value="1"/>
</dbReference>
<evidence type="ECO:0000256" key="1">
    <source>
        <dbReference type="ARBA" id="ARBA00011079"/>
    </source>
</evidence>
<comment type="caution">
    <text evidence="6">The sequence shown here is derived from an EMBL/GenBank/DDBJ whole genome shotgun (WGS) entry which is preliminary data.</text>
</comment>
<protein>
    <submittedName>
        <fullName evidence="6">Uncharacterized protein</fullName>
    </submittedName>
</protein>
<dbReference type="Gene3D" id="3.40.50.1820">
    <property type="entry name" value="alpha/beta hydrolase"/>
    <property type="match status" value="1"/>
</dbReference>